<dbReference type="Gene3D" id="3.20.20.80">
    <property type="entry name" value="Glycosidases"/>
    <property type="match status" value="1"/>
</dbReference>
<dbReference type="Proteomes" id="UP000787625">
    <property type="component" value="Unassembled WGS sequence"/>
</dbReference>
<accession>A0A9D2UJ62</accession>
<comment type="caution">
    <text evidence="4">The sequence shown here is derived from an EMBL/GenBank/DDBJ whole genome shotgun (WGS) entry which is preliminary data.</text>
</comment>
<name>A0A9D2UJ62_9BACT</name>
<gene>
    <name evidence="4" type="ORF">IAA93_06165</name>
</gene>
<feature type="domain" description="Glycosyl hydrolase-like 10" evidence="3">
    <location>
        <begin position="26"/>
        <end position="330"/>
    </location>
</feature>
<evidence type="ECO:0000313" key="5">
    <source>
        <dbReference type="Proteomes" id="UP000787625"/>
    </source>
</evidence>
<dbReference type="EMBL" id="DWUP01000141">
    <property type="protein sequence ID" value="HJD53291.1"/>
    <property type="molecule type" value="Genomic_DNA"/>
</dbReference>
<dbReference type="InterPro" id="IPR003790">
    <property type="entry name" value="GHL10"/>
</dbReference>
<evidence type="ECO:0000259" key="3">
    <source>
        <dbReference type="Pfam" id="PF02638"/>
    </source>
</evidence>
<evidence type="ECO:0000256" key="1">
    <source>
        <dbReference type="ARBA" id="ARBA00022729"/>
    </source>
</evidence>
<feature type="signal peptide" evidence="2">
    <location>
        <begin position="1"/>
        <end position="18"/>
    </location>
</feature>
<reference evidence="4" key="2">
    <citation type="submission" date="2021-04" db="EMBL/GenBank/DDBJ databases">
        <authorList>
            <person name="Gilroy R."/>
        </authorList>
    </citation>
    <scope>NUCLEOTIDE SEQUENCE</scope>
    <source>
        <strain evidence="4">MalCec1-1739</strain>
    </source>
</reference>
<reference evidence="4" key="1">
    <citation type="journal article" date="2021" name="PeerJ">
        <title>Extensive microbial diversity within the chicken gut microbiome revealed by metagenomics and culture.</title>
        <authorList>
            <person name="Gilroy R."/>
            <person name="Ravi A."/>
            <person name="Getino M."/>
            <person name="Pursley I."/>
            <person name="Horton D.L."/>
            <person name="Alikhan N.F."/>
            <person name="Baker D."/>
            <person name="Gharbi K."/>
            <person name="Hall N."/>
            <person name="Watson M."/>
            <person name="Adriaenssens E.M."/>
            <person name="Foster-Nyarko E."/>
            <person name="Jarju S."/>
            <person name="Secka A."/>
            <person name="Antonio M."/>
            <person name="Oren A."/>
            <person name="Chaudhuri R.R."/>
            <person name="La Ragione R."/>
            <person name="Hildebrand F."/>
            <person name="Pallen M.J."/>
        </authorList>
    </citation>
    <scope>NUCLEOTIDE SEQUENCE</scope>
    <source>
        <strain evidence="4">MalCec1-1739</strain>
    </source>
</reference>
<sequence>MKRLLTTIAMLAFICCMAAQLPPKREFRGVWMPTVTGEYTGLSEKEMKSKLIGQLDRMQELGINAVLFQVRPEADAWYRSRFEPWSRFITGRQGQDPGWDPTEFMIDECHKRCIEFHAWINPYRVKTSAATALDARHLYNRHPEMFIEYGGQTFFNPALKESREFICRIIKDIATHYDIDAIHMDDYFYPYPKAGETLPDLYDFTARSRGFKDIGEWRRDNVNKLIKQIRDTIDSAAPWVQFGISPFGIYRNIGSDPRGSRTKGLQNYDDLYADVLLWIDEGWIDYVAPQLYWEVGHPAADYNELLRWWSDNVNDHCLLYIGQDVARSVKGENQQRMKLDSLRADHDIDGYCLYPVKQVMANTGNYAKVLYTSYNATPALPHVAKRFEGQRPKKVRSVKVADTSDGMMLFWNTRKVKDCFKEPTKFCVYRFDRKKDINLGQSSAIVSITADRYTKILPTEGKRKQYYVITAIDRFNNESKQVVKKVKLKN</sequence>
<feature type="chain" id="PRO_5039555744" evidence="2">
    <location>
        <begin position="19"/>
        <end position="490"/>
    </location>
</feature>
<proteinExistence type="predicted"/>
<dbReference type="AlphaFoldDB" id="A0A9D2UJ62"/>
<dbReference type="PANTHER" id="PTHR43405:SF1">
    <property type="entry name" value="GLYCOSYL HYDROLASE DIGH"/>
    <property type="match status" value="1"/>
</dbReference>
<dbReference type="Pfam" id="PF02638">
    <property type="entry name" value="GHL10"/>
    <property type="match status" value="1"/>
</dbReference>
<keyword evidence="1 2" id="KW-0732">Signal</keyword>
<evidence type="ECO:0000313" key="4">
    <source>
        <dbReference type="EMBL" id="HJD53291.1"/>
    </source>
</evidence>
<dbReference type="InterPro" id="IPR017853">
    <property type="entry name" value="GH"/>
</dbReference>
<dbReference type="SUPFAM" id="SSF51445">
    <property type="entry name" value="(Trans)glycosidases"/>
    <property type="match status" value="1"/>
</dbReference>
<evidence type="ECO:0000256" key="2">
    <source>
        <dbReference type="SAM" id="SignalP"/>
    </source>
</evidence>
<protein>
    <submittedName>
        <fullName evidence="4">Family 10 glycosylhydrolase</fullName>
    </submittedName>
</protein>
<organism evidence="4 5">
    <name type="scientific">Candidatus Avibacteroides avistercoris</name>
    <dbReference type="NCBI Taxonomy" id="2840690"/>
    <lineage>
        <taxon>Bacteria</taxon>
        <taxon>Pseudomonadati</taxon>
        <taxon>Bacteroidota</taxon>
        <taxon>Bacteroidia</taxon>
        <taxon>Bacteroidales</taxon>
        <taxon>Bacteroidaceae</taxon>
        <taxon>Bacteroidaceae incertae sedis</taxon>
        <taxon>Candidatus Avibacteroides</taxon>
    </lineage>
</organism>
<dbReference type="InterPro" id="IPR052177">
    <property type="entry name" value="Divisome_Glycosyl_Hydrolase"/>
</dbReference>
<dbReference type="PANTHER" id="PTHR43405">
    <property type="entry name" value="GLYCOSYL HYDROLASE DIGH"/>
    <property type="match status" value="1"/>
</dbReference>